<dbReference type="Proteomes" id="UP000626786">
    <property type="component" value="Unassembled WGS sequence"/>
</dbReference>
<sequence length="49" mass="5773">MQLEQTPLEIKDVEILMMKNELMKFVQRMQAEGFLTTVDIEEVMTIPET</sequence>
<evidence type="ECO:0000313" key="2">
    <source>
        <dbReference type="Proteomes" id="UP000626786"/>
    </source>
</evidence>
<organism evidence="1 2">
    <name type="scientific">Sporosarcina quadrami</name>
    <dbReference type="NCBI Taxonomy" id="2762234"/>
    <lineage>
        <taxon>Bacteria</taxon>
        <taxon>Bacillati</taxon>
        <taxon>Bacillota</taxon>
        <taxon>Bacilli</taxon>
        <taxon>Bacillales</taxon>
        <taxon>Caryophanaceae</taxon>
        <taxon>Sporosarcina</taxon>
    </lineage>
</organism>
<dbReference type="EMBL" id="JACSQN010000007">
    <property type="protein sequence ID" value="MBD7984871.1"/>
    <property type="molecule type" value="Genomic_DNA"/>
</dbReference>
<evidence type="ECO:0000313" key="1">
    <source>
        <dbReference type="EMBL" id="MBD7984871.1"/>
    </source>
</evidence>
<protein>
    <submittedName>
        <fullName evidence="1">Uncharacterized protein</fullName>
    </submittedName>
</protein>
<gene>
    <name evidence="1" type="ORF">H9649_09770</name>
</gene>
<proteinExistence type="predicted"/>
<keyword evidence="2" id="KW-1185">Reference proteome</keyword>
<comment type="caution">
    <text evidence="1">The sequence shown here is derived from an EMBL/GenBank/DDBJ whole genome shotgun (WGS) entry which is preliminary data.</text>
</comment>
<dbReference type="RefSeq" id="WP_191694558.1">
    <property type="nucleotide sequence ID" value="NZ_JACSQN010000007.1"/>
</dbReference>
<name>A0ABR8UA30_9BACL</name>
<accession>A0ABR8UA30</accession>
<reference evidence="1 2" key="1">
    <citation type="submission" date="2020-08" db="EMBL/GenBank/DDBJ databases">
        <title>A Genomic Blueprint of the Chicken Gut Microbiome.</title>
        <authorList>
            <person name="Gilroy R."/>
            <person name="Ravi A."/>
            <person name="Getino M."/>
            <person name="Pursley I."/>
            <person name="Horton D.L."/>
            <person name="Alikhan N.-F."/>
            <person name="Baker D."/>
            <person name="Gharbi K."/>
            <person name="Hall N."/>
            <person name="Watson M."/>
            <person name="Adriaenssens E.M."/>
            <person name="Foster-Nyarko E."/>
            <person name="Jarju S."/>
            <person name="Secka A."/>
            <person name="Antonio M."/>
            <person name="Oren A."/>
            <person name="Chaudhuri R."/>
            <person name="La Ragione R.M."/>
            <person name="Hildebrand F."/>
            <person name="Pallen M.J."/>
        </authorList>
    </citation>
    <scope>NUCLEOTIDE SEQUENCE [LARGE SCALE GENOMIC DNA]</scope>
    <source>
        <strain evidence="1 2">Sa2YVA2</strain>
    </source>
</reference>